<comment type="caution">
    <text evidence="1">The sequence shown here is derived from an EMBL/GenBank/DDBJ whole genome shotgun (WGS) entry which is preliminary data.</text>
</comment>
<dbReference type="EMBL" id="BDGG01000001">
    <property type="protein sequence ID" value="GAU87516.1"/>
    <property type="molecule type" value="Genomic_DNA"/>
</dbReference>
<evidence type="ECO:0000313" key="2">
    <source>
        <dbReference type="Proteomes" id="UP000186922"/>
    </source>
</evidence>
<accession>A0A1D1UCX7</accession>
<keyword evidence="2" id="KW-1185">Reference proteome</keyword>
<protein>
    <submittedName>
        <fullName evidence="1">Uncharacterized protein</fullName>
    </submittedName>
</protein>
<dbReference type="AlphaFoldDB" id="A0A1D1UCX7"/>
<organism evidence="1 2">
    <name type="scientific">Ramazzottius varieornatus</name>
    <name type="common">Water bear</name>
    <name type="synonym">Tardigrade</name>
    <dbReference type="NCBI Taxonomy" id="947166"/>
    <lineage>
        <taxon>Eukaryota</taxon>
        <taxon>Metazoa</taxon>
        <taxon>Ecdysozoa</taxon>
        <taxon>Tardigrada</taxon>
        <taxon>Eutardigrada</taxon>
        <taxon>Parachela</taxon>
        <taxon>Hypsibioidea</taxon>
        <taxon>Ramazzottiidae</taxon>
        <taxon>Ramazzottius</taxon>
    </lineage>
</organism>
<dbReference type="Proteomes" id="UP000186922">
    <property type="component" value="Unassembled WGS sequence"/>
</dbReference>
<sequence length="62" mass="6656">MADEWPSGPSGPLLVRNSTETVLPERLDGVEERVHTSRQSSNDKVIAGLATIKGRGQRADLG</sequence>
<gene>
    <name evidence="1" type="primary">RvY_00348-1</name>
    <name evidence="1" type="synonym">RvY_00348.1</name>
    <name evidence="1" type="ORF">RvY_00348</name>
</gene>
<evidence type="ECO:0000313" key="1">
    <source>
        <dbReference type="EMBL" id="GAU87516.1"/>
    </source>
</evidence>
<proteinExistence type="predicted"/>
<reference evidence="1 2" key="1">
    <citation type="journal article" date="2016" name="Nat. Commun.">
        <title>Extremotolerant tardigrade genome and improved radiotolerance of human cultured cells by tardigrade-unique protein.</title>
        <authorList>
            <person name="Hashimoto T."/>
            <person name="Horikawa D.D."/>
            <person name="Saito Y."/>
            <person name="Kuwahara H."/>
            <person name="Kozuka-Hata H."/>
            <person name="Shin-I T."/>
            <person name="Minakuchi Y."/>
            <person name="Ohishi K."/>
            <person name="Motoyama A."/>
            <person name="Aizu T."/>
            <person name="Enomoto A."/>
            <person name="Kondo K."/>
            <person name="Tanaka S."/>
            <person name="Hara Y."/>
            <person name="Koshikawa S."/>
            <person name="Sagara H."/>
            <person name="Miura T."/>
            <person name="Yokobori S."/>
            <person name="Miyagawa K."/>
            <person name="Suzuki Y."/>
            <person name="Kubo T."/>
            <person name="Oyama M."/>
            <person name="Kohara Y."/>
            <person name="Fujiyama A."/>
            <person name="Arakawa K."/>
            <person name="Katayama T."/>
            <person name="Toyoda A."/>
            <person name="Kunieda T."/>
        </authorList>
    </citation>
    <scope>NUCLEOTIDE SEQUENCE [LARGE SCALE GENOMIC DNA]</scope>
    <source>
        <strain evidence="1 2">YOKOZUNA-1</strain>
    </source>
</reference>
<name>A0A1D1UCX7_RAMVA</name>